<sequence length="180" mass="21582">MGMDRFVYIHNQKRAHIYGTVECMNDEWIFFDEESEEACLLEEKEQSSVELFRFGKWIKGTLLEQGVISFSKQLYKLKNGDQIRFLKPLPYAYEQWLKQLSDHAFFHFTRLMNELNFSLYDCLYCYNHSLFANQGVNFLIYDNTKEVSNVQHYYERGENHKDRFEITIHTGKKLMGAQIE</sequence>
<dbReference type="Pfam" id="PF10949">
    <property type="entry name" value="DUF2777"/>
    <property type="match status" value="1"/>
</dbReference>
<evidence type="ECO:0000313" key="2">
    <source>
        <dbReference type="Proteomes" id="UP000295658"/>
    </source>
</evidence>
<evidence type="ECO:0000313" key="1">
    <source>
        <dbReference type="EMBL" id="TCL51065.1"/>
    </source>
</evidence>
<dbReference type="EMBL" id="SLUL01000004">
    <property type="protein sequence ID" value="TCL51065.1"/>
    <property type="molecule type" value="Genomic_DNA"/>
</dbReference>
<organism evidence="1 2">
    <name type="scientific">Thermolongibacillus altinsuensis</name>
    <dbReference type="NCBI Taxonomy" id="575256"/>
    <lineage>
        <taxon>Bacteria</taxon>
        <taxon>Bacillati</taxon>
        <taxon>Bacillota</taxon>
        <taxon>Bacilli</taxon>
        <taxon>Bacillales</taxon>
        <taxon>Anoxybacillaceae</taxon>
        <taxon>Thermolongibacillus</taxon>
    </lineage>
</organism>
<reference evidence="1 2" key="1">
    <citation type="submission" date="2019-03" db="EMBL/GenBank/DDBJ databases">
        <title>Genomic Encyclopedia of Type Strains, Phase IV (KMG-IV): sequencing the most valuable type-strain genomes for metagenomic binning, comparative biology and taxonomic classification.</title>
        <authorList>
            <person name="Goeker M."/>
        </authorList>
    </citation>
    <scope>NUCLEOTIDE SEQUENCE [LARGE SCALE GENOMIC DNA]</scope>
    <source>
        <strain evidence="1 2">DSM 24979</strain>
    </source>
</reference>
<comment type="caution">
    <text evidence="1">The sequence shown here is derived from an EMBL/GenBank/DDBJ whole genome shotgun (WGS) entry which is preliminary data.</text>
</comment>
<name>A0A4R1QQ56_9BACL</name>
<gene>
    <name evidence="1" type="ORF">EDD69_104118</name>
</gene>
<proteinExistence type="predicted"/>
<dbReference type="InterPro" id="IPR024488">
    <property type="entry name" value="DUF2777"/>
</dbReference>
<dbReference type="Proteomes" id="UP000295658">
    <property type="component" value="Unassembled WGS sequence"/>
</dbReference>
<protein>
    <submittedName>
        <fullName evidence="1">Uncharacterized protein DUF2777</fullName>
    </submittedName>
</protein>
<keyword evidence="2" id="KW-1185">Reference proteome</keyword>
<dbReference type="AlphaFoldDB" id="A0A4R1QQ56"/>
<accession>A0A4R1QQ56</accession>
<dbReference type="OrthoDB" id="2923064at2"/>